<evidence type="ECO:0000256" key="3">
    <source>
        <dbReference type="PROSITE-ProRule" id="PRU00221"/>
    </source>
</evidence>
<keyword evidence="5" id="KW-1185">Reference proteome</keyword>
<dbReference type="OrthoDB" id="10262475at2759"/>
<dbReference type="Proteomes" id="UP000691718">
    <property type="component" value="Unassembled WGS sequence"/>
</dbReference>
<dbReference type="PROSITE" id="PS50082">
    <property type="entry name" value="WD_REPEATS_2"/>
    <property type="match status" value="2"/>
</dbReference>
<proteinExistence type="predicted"/>
<dbReference type="SMART" id="SM00320">
    <property type="entry name" value="WD40"/>
    <property type="match status" value="4"/>
</dbReference>
<evidence type="ECO:0000256" key="1">
    <source>
        <dbReference type="ARBA" id="ARBA00022574"/>
    </source>
</evidence>
<evidence type="ECO:0000313" key="5">
    <source>
        <dbReference type="Proteomes" id="UP000691718"/>
    </source>
</evidence>
<comment type="caution">
    <text evidence="4">The sequence shown here is derived from an EMBL/GenBank/DDBJ whole genome shotgun (WGS) entry which is preliminary data.</text>
</comment>
<reference evidence="4" key="1">
    <citation type="submission" date="2021-04" db="EMBL/GenBank/DDBJ databases">
        <authorList>
            <person name="Tunstrom K."/>
        </authorList>
    </citation>
    <scope>NUCLEOTIDE SEQUENCE</scope>
</reference>
<dbReference type="InterPro" id="IPR001680">
    <property type="entry name" value="WD40_rpt"/>
</dbReference>
<sequence>MTVTRVAESRTEFKLKSLPEDAISSVKFAPKSNQFLLVSSWDCSVRLYDVTANIERHKYNHELPVLDVCFRDAVHSYSGGLDQTLKMYDLNASSETVLGEHKGAIRCVEFANEVNAVLTGGWDGTVKMWDSRVPNCVGTYNQGNERVYTMSIVDENHRSSIRQDAYEVFPNKQGYVLSSIEGRVAVEYLDSNPEVQKKKYAFKCHRIKDGGLEKIYPVNAISFHSVYNTFATGGSDGYVNIWDGFNKKRLCQFHRYNTVVSSLSFSHDGSALAIACSQLDETQIEDPKPEDIIYIRYVTDQETKPK</sequence>
<dbReference type="PANTHER" id="PTHR10971">
    <property type="entry name" value="MRNA EXPORT FACTOR AND BUB3"/>
    <property type="match status" value="1"/>
</dbReference>
<name>A0A8S3W475_PARAO</name>
<organism evidence="4 5">
    <name type="scientific">Parnassius apollo</name>
    <name type="common">Apollo butterfly</name>
    <name type="synonym">Papilio apollo</name>
    <dbReference type="NCBI Taxonomy" id="110799"/>
    <lineage>
        <taxon>Eukaryota</taxon>
        <taxon>Metazoa</taxon>
        <taxon>Ecdysozoa</taxon>
        <taxon>Arthropoda</taxon>
        <taxon>Hexapoda</taxon>
        <taxon>Insecta</taxon>
        <taxon>Pterygota</taxon>
        <taxon>Neoptera</taxon>
        <taxon>Endopterygota</taxon>
        <taxon>Lepidoptera</taxon>
        <taxon>Glossata</taxon>
        <taxon>Ditrysia</taxon>
        <taxon>Papilionoidea</taxon>
        <taxon>Papilionidae</taxon>
        <taxon>Parnassiinae</taxon>
        <taxon>Parnassini</taxon>
        <taxon>Parnassius</taxon>
        <taxon>Parnassius</taxon>
    </lineage>
</organism>
<protein>
    <submittedName>
        <fullName evidence="4">(apollo) hypothetical protein</fullName>
    </submittedName>
</protein>
<accession>A0A8S3W475</accession>
<gene>
    <name evidence="4" type="ORF">PAPOLLO_LOCUS1859</name>
</gene>
<keyword evidence="1 3" id="KW-0853">WD repeat</keyword>
<feature type="repeat" description="WD" evidence="3">
    <location>
        <begin position="98"/>
        <end position="139"/>
    </location>
</feature>
<evidence type="ECO:0000313" key="4">
    <source>
        <dbReference type="EMBL" id="CAG4939583.1"/>
    </source>
</evidence>
<dbReference type="EMBL" id="CAJQZP010000117">
    <property type="protein sequence ID" value="CAG4939583.1"/>
    <property type="molecule type" value="Genomic_DNA"/>
</dbReference>
<dbReference type="PROSITE" id="PS50294">
    <property type="entry name" value="WD_REPEATS_REGION"/>
    <property type="match status" value="1"/>
</dbReference>
<evidence type="ECO:0000256" key="2">
    <source>
        <dbReference type="ARBA" id="ARBA00022737"/>
    </source>
</evidence>
<dbReference type="AlphaFoldDB" id="A0A8S3W475"/>
<keyword evidence="2" id="KW-0677">Repeat</keyword>
<feature type="repeat" description="WD" evidence="3">
    <location>
        <begin position="218"/>
        <end position="243"/>
    </location>
</feature>
<dbReference type="Pfam" id="PF00400">
    <property type="entry name" value="WD40"/>
    <property type="match status" value="3"/>
</dbReference>